<evidence type="ECO:0000313" key="1">
    <source>
        <dbReference type="EMBL" id="EMI17823.1"/>
    </source>
</evidence>
<dbReference type="PATRIC" id="fig|1265738.3.peg.5278"/>
<dbReference type="EMBL" id="ANOG01000745">
    <property type="protein sequence ID" value="EMI17823.1"/>
    <property type="molecule type" value="Genomic_DNA"/>
</dbReference>
<comment type="caution">
    <text evidence="1">The sequence shown here is derived from an EMBL/GenBank/DDBJ whole genome shotgun (WGS) entry which is preliminary data.</text>
</comment>
<gene>
    <name evidence="1" type="ORF">RMSM_05257</name>
</gene>
<name>M5REE4_9BACT</name>
<dbReference type="RefSeq" id="WP_008702720.1">
    <property type="nucleotide sequence ID" value="NZ_ANOG01000745.1"/>
</dbReference>
<organism evidence="1 2">
    <name type="scientific">Rhodopirellula maiorica SM1</name>
    <dbReference type="NCBI Taxonomy" id="1265738"/>
    <lineage>
        <taxon>Bacteria</taxon>
        <taxon>Pseudomonadati</taxon>
        <taxon>Planctomycetota</taxon>
        <taxon>Planctomycetia</taxon>
        <taxon>Pirellulales</taxon>
        <taxon>Pirellulaceae</taxon>
        <taxon>Novipirellula</taxon>
    </lineage>
</organism>
<protein>
    <submittedName>
        <fullName evidence="1">Uncharacterized protein</fullName>
    </submittedName>
</protein>
<keyword evidence="2" id="KW-1185">Reference proteome</keyword>
<dbReference type="Proteomes" id="UP000011991">
    <property type="component" value="Unassembled WGS sequence"/>
</dbReference>
<sequence length="62" mass="6821">MSATIGHWLGFIVRFGFRLGVSSKMRLVAVLSAYPIGHWGWRRKRGELSGVAIANCKSGSLM</sequence>
<proteinExistence type="predicted"/>
<dbReference type="AlphaFoldDB" id="M5REE4"/>
<reference evidence="1 2" key="1">
    <citation type="journal article" date="2013" name="Mar. Genomics">
        <title>Expression of sulfatases in Rhodopirellula baltica and the diversity of sulfatases in the genus Rhodopirellula.</title>
        <authorList>
            <person name="Wegner C.E."/>
            <person name="Richter-Heitmann T."/>
            <person name="Klindworth A."/>
            <person name="Klockow C."/>
            <person name="Richter M."/>
            <person name="Achstetter T."/>
            <person name="Glockner F.O."/>
            <person name="Harder J."/>
        </authorList>
    </citation>
    <scope>NUCLEOTIDE SEQUENCE [LARGE SCALE GENOMIC DNA]</scope>
    <source>
        <strain evidence="1 2">SM1</strain>
    </source>
</reference>
<accession>M5REE4</accession>
<evidence type="ECO:0000313" key="2">
    <source>
        <dbReference type="Proteomes" id="UP000011991"/>
    </source>
</evidence>